<dbReference type="PANTHER" id="PTHR43329">
    <property type="entry name" value="EPOXIDE HYDROLASE"/>
    <property type="match status" value="1"/>
</dbReference>
<gene>
    <name evidence="3" type="ORF">J2W55_001375</name>
</gene>
<protein>
    <submittedName>
        <fullName evidence="3">Haloacetate dehalogenase</fullName>
        <ecNumber evidence="3">3.8.1.3</ecNumber>
    </submittedName>
</protein>
<dbReference type="GO" id="GO:0018785">
    <property type="term" value="F:haloacetate dehalogenase activity"/>
    <property type="evidence" value="ECO:0007669"/>
    <property type="project" value="UniProtKB-EC"/>
</dbReference>
<dbReference type="EMBL" id="JAVDUU010000001">
    <property type="protein sequence ID" value="MDR6941547.1"/>
    <property type="molecule type" value="Genomic_DNA"/>
</dbReference>
<proteinExistence type="predicted"/>
<evidence type="ECO:0000313" key="4">
    <source>
        <dbReference type="Proteomes" id="UP001247620"/>
    </source>
</evidence>
<comment type="caution">
    <text evidence="3">The sequence shown here is derived from an EMBL/GenBank/DDBJ whole genome shotgun (WGS) entry which is preliminary data.</text>
</comment>
<evidence type="ECO:0000259" key="2">
    <source>
        <dbReference type="Pfam" id="PF00561"/>
    </source>
</evidence>
<dbReference type="Proteomes" id="UP001247620">
    <property type="component" value="Unassembled WGS sequence"/>
</dbReference>
<evidence type="ECO:0000256" key="1">
    <source>
        <dbReference type="ARBA" id="ARBA00022801"/>
    </source>
</evidence>
<dbReference type="PRINTS" id="PR00111">
    <property type="entry name" value="ABHYDROLASE"/>
</dbReference>
<dbReference type="InterPro" id="IPR000073">
    <property type="entry name" value="AB_hydrolase_1"/>
</dbReference>
<accession>A0ABU1T824</accession>
<organism evidence="3 4">
    <name type="scientific">Mucilaginibacter pocheonensis</name>
    <dbReference type="NCBI Taxonomy" id="398050"/>
    <lineage>
        <taxon>Bacteria</taxon>
        <taxon>Pseudomonadati</taxon>
        <taxon>Bacteroidota</taxon>
        <taxon>Sphingobacteriia</taxon>
        <taxon>Sphingobacteriales</taxon>
        <taxon>Sphingobacteriaceae</taxon>
        <taxon>Mucilaginibacter</taxon>
    </lineage>
</organism>
<dbReference type="PRINTS" id="PR00412">
    <property type="entry name" value="EPOXHYDRLASE"/>
</dbReference>
<dbReference type="Gene3D" id="3.40.50.1820">
    <property type="entry name" value="alpha/beta hydrolase"/>
    <property type="match status" value="1"/>
</dbReference>
<keyword evidence="1 3" id="KW-0378">Hydrolase</keyword>
<reference evidence="3 4" key="1">
    <citation type="submission" date="2023-07" db="EMBL/GenBank/DDBJ databases">
        <title>Sorghum-associated microbial communities from plants grown in Nebraska, USA.</title>
        <authorList>
            <person name="Schachtman D."/>
        </authorList>
    </citation>
    <scope>NUCLEOTIDE SEQUENCE [LARGE SCALE GENOMIC DNA]</scope>
    <source>
        <strain evidence="3 4">3262</strain>
    </source>
</reference>
<keyword evidence="4" id="KW-1185">Reference proteome</keyword>
<dbReference type="EC" id="3.8.1.3" evidence="3"/>
<name>A0ABU1T824_9SPHI</name>
<dbReference type="InterPro" id="IPR000639">
    <property type="entry name" value="Epox_hydrolase-like"/>
</dbReference>
<feature type="domain" description="AB hydrolase-1" evidence="2">
    <location>
        <begin position="26"/>
        <end position="275"/>
    </location>
</feature>
<evidence type="ECO:0000313" key="3">
    <source>
        <dbReference type="EMBL" id="MDR6941547.1"/>
    </source>
</evidence>
<dbReference type="RefSeq" id="WP_310093400.1">
    <property type="nucleotide sequence ID" value="NZ_JAVDUU010000001.1"/>
</dbReference>
<dbReference type="SUPFAM" id="SSF53474">
    <property type="entry name" value="alpha/beta-Hydrolases"/>
    <property type="match status" value="1"/>
</dbReference>
<sequence>MFDNFSREQIRIKDITINLVRAGQGYPILFLHGYPQTHVCWHQVALILSEQFTVVCTDLRGFGDSSKPFGDAEHLAYAKRTMAQDQVEVMKHLGFNTFGVVGHDRGARVAHRMALDHPEKVEKLALLDIIPTSTAFENVDKKIATNAFNWFFSIQDDDLPERLIGSESSFYLRWCIEHWSGTKGIPTNEAMSEYGRCFTKEAIRATCEEFRAAASIDLLHDEADKEKKITCPTLLLWSKNSMWATFDVMKVWQSKAKNVKGIAFDCGHFLPEEHPDQTARALLDFFGKH</sequence>
<dbReference type="InterPro" id="IPR029058">
    <property type="entry name" value="AB_hydrolase_fold"/>
</dbReference>
<dbReference type="Pfam" id="PF00561">
    <property type="entry name" value="Abhydrolase_1"/>
    <property type="match status" value="1"/>
</dbReference>